<evidence type="ECO:0000313" key="5">
    <source>
        <dbReference type="EMBL" id="MEI2456282.1"/>
    </source>
</evidence>
<evidence type="ECO:0000313" key="6">
    <source>
        <dbReference type="Proteomes" id="UP001387215"/>
    </source>
</evidence>
<dbReference type="NCBIfam" id="TIGR00044">
    <property type="entry name" value="YggS family pyridoxal phosphate-dependent enzyme"/>
    <property type="match status" value="1"/>
</dbReference>
<comment type="similarity">
    <text evidence="2 3">Belongs to the pyridoxal phosphate-binding protein YggS/PROSC family.</text>
</comment>
<dbReference type="EMBL" id="JBANDL010000002">
    <property type="protein sequence ID" value="MEI2456282.1"/>
    <property type="molecule type" value="Genomic_DNA"/>
</dbReference>
<evidence type="ECO:0000256" key="2">
    <source>
        <dbReference type="HAMAP-Rule" id="MF_02087"/>
    </source>
</evidence>
<dbReference type="SUPFAM" id="SSF51419">
    <property type="entry name" value="PLP-binding barrel"/>
    <property type="match status" value="1"/>
</dbReference>
<evidence type="ECO:0000256" key="1">
    <source>
        <dbReference type="ARBA" id="ARBA00022898"/>
    </source>
</evidence>
<comment type="function">
    <text evidence="2">Pyridoxal 5'-phosphate (PLP)-binding protein, which is involved in PLP homeostasis.</text>
</comment>
<reference evidence="5 6" key="1">
    <citation type="submission" date="2024-02" db="EMBL/GenBank/DDBJ databases">
        <title>Lysobacter Genome Sequencing and Mining.</title>
        <authorList>
            <person name="Bierman J."/>
            <person name="Walker M.C."/>
        </authorList>
    </citation>
    <scope>NUCLEOTIDE SEQUENCE [LARGE SCALE GENOMIC DNA]</scope>
    <source>
        <strain evidence="5 6">PB6250</strain>
    </source>
</reference>
<sequence length="230" mass="24912">MHEHVLHDILQQLARAAHDAGRPVPRLLAVSKTQGETAVANLARQGQVAFGENYVQEALAKQAALAASAPDLRLEWHLIGHLQSNKAADAAAHFDWVHTVDRPKLVAALARHRSVEQAPLSVLIQVNIDDEASKHGCRPDDVPALAEAIAAQPALRLRGLMVIPTPHPDPEQRRPAFRRSKALFDSLTRAHRDIDTLSMGMSDDFAVAIAEGATLVRIGTALFGARPRPA</sequence>
<evidence type="ECO:0000256" key="3">
    <source>
        <dbReference type="RuleBase" id="RU004514"/>
    </source>
</evidence>
<dbReference type="HAMAP" id="MF_02087">
    <property type="entry name" value="PLP_homeostasis"/>
    <property type="match status" value="1"/>
</dbReference>
<feature type="domain" description="Alanine racemase N-terminal" evidence="4">
    <location>
        <begin position="11"/>
        <end position="227"/>
    </location>
</feature>
<keyword evidence="6" id="KW-1185">Reference proteome</keyword>
<dbReference type="Proteomes" id="UP001387215">
    <property type="component" value="Unassembled WGS sequence"/>
</dbReference>
<keyword evidence="1 2" id="KW-0663">Pyridoxal phosphate</keyword>
<dbReference type="InterPro" id="IPR001608">
    <property type="entry name" value="Ala_racemase_N"/>
</dbReference>
<dbReference type="PIRSF" id="PIRSF004848">
    <property type="entry name" value="YBL036c_PLPDEIII"/>
    <property type="match status" value="1"/>
</dbReference>
<comment type="caution">
    <text evidence="5">The sequence shown here is derived from an EMBL/GenBank/DDBJ whole genome shotgun (WGS) entry which is preliminary data.</text>
</comment>
<dbReference type="InterPro" id="IPR029066">
    <property type="entry name" value="PLP-binding_barrel"/>
</dbReference>
<organism evidence="5 6">
    <name type="scientific">Lysobacter firmicutimachus</name>
    <dbReference type="NCBI Taxonomy" id="1792846"/>
    <lineage>
        <taxon>Bacteria</taxon>
        <taxon>Pseudomonadati</taxon>
        <taxon>Pseudomonadota</taxon>
        <taxon>Gammaproteobacteria</taxon>
        <taxon>Lysobacterales</taxon>
        <taxon>Lysobacteraceae</taxon>
        <taxon>Lysobacter</taxon>
    </lineage>
</organism>
<name>A0ABU8D5J4_9GAMM</name>
<dbReference type="InterPro" id="IPR011078">
    <property type="entry name" value="PyrdxlP_homeostasis"/>
</dbReference>
<feature type="modified residue" description="N6-(pyridoxal phosphate)lysine" evidence="2">
    <location>
        <position position="32"/>
    </location>
</feature>
<dbReference type="PANTHER" id="PTHR10146">
    <property type="entry name" value="PROLINE SYNTHETASE CO-TRANSCRIBED BACTERIAL HOMOLOG PROTEIN"/>
    <property type="match status" value="1"/>
</dbReference>
<gene>
    <name evidence="5" type="ORF">V2J18_16585</name>
</gene>
<dbReference type="Gene3D" id="3.20.20.10">
    <property type="entry name" value="Alanine racemase"/>
    <property type="match status" value="1"/>
</dbReference>
<evidence type="ECO:0000259" key="4">
    <source>
        <dbReference type="Pfam" id="PF01168"/>
    </source>
</evidence>
<protein>
    <recommendedName>
        <fullName evidence="2">Pyridoxal phosphate homeostasis protein</fullName>
        <shortName evidence="2">PLP homeostasis protein</shortName>
    </recommendedName>
</protein>
<proteinExistence type="inferred from homology"/>
<accession>A0ABU8D5J4</accession>
<dbReference type="Pfam" id="PF01168">
    <property type="entry name" value="Ala_racemase_N"/>
    <property type="match status" value="1"/>
</dbReference>
<dbReference type="PANTHER" id="PTHR10146:SF14">
    <property type="entry name" value="PYRIDOXAL PHOSPHATE HOMEOSTASIS PROTEIN"/>
    <property type="match status" value="1"/>
</dbReference>
<dbReference type="RefSeq" id="WP_336132371.1">
    <property type="nucleotide sequence ID" value="NZ_JBANDL010000002.1"/>
</dbReference>